<organism evidence="4 5">
    <name type="scientific">Roseospira navarrensis</name>
    <dbReference type="NCBI Taxonomy" id="140058"/>
    <lineage>
        <taxon>Bacteria</taxon>
        <taxon>Pseudomonadati</taxon>
        <taxon>Pseudomonadota</taxon>
        <taxon>Alphaproteobacteria</taxon>
        <taxon>Rhodospirillales</taxon>
        <taxon>Rhodospirillaceae</taxon>
        <taxon>Roseospira</taxon>
    </lineage>
</organism>
<dbReference type="Proteomes" id="UP000434582">
    <property type="component" value="Unassembled WGS sequence"/>
</dbReference>
<dbReference type="SUPFAM" id="SSF55347">
    <property type="entry name" value="Glyceraldehyde-3-phosphate dehydrogenase-like, C-terminal domain"/>
    <property type="match status" value="1"/>
</dbReference>
<accession>A0A7X2D409</accession>
<evidence type="ECO:0000259" key="3">
    <source>
        <dbReference type="Pfam" id="PF02894"/>
    </source>
</evidence>
<feature type="domain" description="Gfo/Idh/MocA-like oxidoreductase C-terminal" evidence="3">
    <location>
        <begin position="146"/>
        <end position="351"/>
    </location>
</feature>
<feature type="domain" description="Gfo/Idh/MocA-like oxidoreductase N-terminal" evidence="2">
    <location>
        <begin position="16"/>
        <end position="124"/>
    </location>
</feature>
<dbReference type="EMBL" id="WIVE01000042">
    <property type="protein sequence ID" value="MQX37418.1"/>
    <property type="molecule type" value="Genomic_DNA"/>
</dbReference>
<dbReference type="InterPro" id="IPR004104">
    <property type="entry name" value="Gfo/Idh/MocA-like_OxRdtase_C"/>
</dbReference>
<dbReference type="GO" id="GO:0000166">
    <property type="term" value="F:nucleotide binding"/>
    <property type="evidence" value="ECO:0007669"/>
    <property type="project" value="InterPro"/>
</dbReference>
<name>A0A7X2D409_9PROT</name>
<evidence type="ECO:0008006" key="6">
    <source>
        <dbReference type="Google" id="ProtNLM"/>
    </source>
</evidence>
<gene>
    <name evidence="4" type="ORF">GHC57_12905</name>
</gene>
<dbReference type="OrthoDB" id="9792935at2"/>
<protein>
    <recommendedName>
        <fullName evidence="6">Oxidoreductase</fullName>
    </recommendedName>
</protein>
<evidence type="ECO:0000259" key="2">
    <source>
        <dbReference type="Pfam" id="PF01408"/>
    </source>
</evidence>
<evidence type="ECO:0000313" key="5">
    <source>
        <dbReference type="Proteomes" id="UP000434582"/>
    </source>
</evidence>
<dbReference type="SUPFAM" id="SSF51735">
    <property type="entry name" value="NAD(P)-binding Rossmann-fold domains"/>
    <property type="match status" value="1"/>
</dbReference>
<dbReference type="Gene3D" id="3.30.360.10">
    <property type="entry name" value="Dihydrodipicolinate Reductase, domain 2"/>
    <property type="match status" value="1"/>
</dbReference>
<keyword evidence="1" id="KW-0560">Oxidoreductase</keyword>
<dbReference type="PANTHER" id="PTHR43818">
    <property type="entry name" value="BCDNA.GH03377"/>
    <property type="match status" value="1"/>
</dbReference>
<evidence type="ECO:0000256" key="1">
    <source>
        <dbReference type="ARBA" id="ARBA00023002"/>
    </source>
</evidence>
<keyword evidence="5" id="KW-1185">Reference proteome</keyword>
<dbReference type="Pfam" id="PF02894">
    <property type="entry name" value="GFO_IDH_MocA_C"/>
    <property type="match status" value="1"/>
</dbReference>
<dbReference type="InterPro" id="IPR050463">
    <property type="entry name" value="Gfo/Idh/MocA_oxidrdct_glycsds"/>
</dbReference>
<reference evidence="4 5" key="1">
    <citation type="submission" date="2019-10" db="EMBL/GenBank/DDBJ databases">
        <title>Draft whole-genome sequence of the purple nonsulfur photosynthetic bacterium Roseospira navarrensis DSM 15114.</title>
        <authorList>
            <person name="Kyndt J.A."/>
            <person name="Meyer T.E."/>
        </authorList>
    </citation>
    <scope>NUCLEOTIDE SEQUENCE [LARGE SCALE GENOMIC DNA]</scope>
    <source>
        <strain evidence="4 5">DSM 15114</strain>
    </source>
</reference>
<proteinExistence type="predicted"/>
<dbReference type="GO" id="GO:0016491">
    <property type="term" value="F:oxidoreductase activity"/>
    <property type="evidence" value="ECO:0007669"/>
    <property type="project" value="UniProtKB-KW"/>
</dbReference>
<dbReference type="InterPro" id="IPR000683">
    <property type="entry name" value="Gfo/Idh/MocA-like_OxRdtase_N"/>
</dbReference>
<dbReference type="Gene3D" id="3.40.50.720">
    <property type="entry name" value="NAD(P)-binding Rossmann-like Domain"/>
    <property type="match status" value="1"/>
</dbReference>
<dbReference type="InterPro" id="IPR036291">
    <property type="entry name" value="NAD(P)-bd_dom_sf"/>
</dbReference>
<dbReference type="Pfam" id="PF01408">
    <property type="entry name" value="GFO_IDH_MocA"/>
    <property type="match status" value="1"/>
</dbReference>
<sequence length="360" mass="37404">MTPVRAGRGVSGSRTLRVATLGLGFGAAAHVPAFASLPGVEVVGLAGRDAVKAQAAADRMGVPRGVAGIRDLLALAPDIVTIAVPPRAVAAAVLPALEAGCAVFCEKPLGPDVATAQRLAEAARGIPTAVDFQFAMLPAFGRLHDLVRTGRLGRLRHVQVTWLVESYALRKGLSNWKTGQDEGGVMTLLASHLLYLAEWLFGPVCRIQAHLTATAAPEAGSSADDLAEVRLTFANGGTLSAVVGNANPGLHRHLWHVVGAEGSLVLDNPTPDYMRGFSLTGAGVLADEQMHDPAESEGDGRIPPVRALAERFVAAVRGPDAAGLVPGFAEGLRVQHLIAAVQDSAAHDRTVSQTEDGTWP</sequence>
<dbReference type="PANTHER" id="PTHR43818:SF11">
    <property type="entry name" value="BCDNA.GH03377"/>
    <property type="match status" value="1"/>
</dbReference>
<dbReference type="AlphaFoldDB" id="A0A7X2D409"/>
<comment type="caution">
    <text evidence="4">The sequence shown here is derived from an EMBL/GenBank/DDBJ whole genome shotgun (WGS) entry which is preliminary data.</text>
</comment>
<evidence type="ECO:0000313" key="4">
    <source>
        <dbReference type="EMBL" id="MQX37418.1"/>
    </source>
</evidence>